<reference evidence="1 2" key="1">
    <citation type="journal article" date="2015" name="Genome Announc.">
        <title>Complete Genome Sequence of the Novel Temperate Clostridium difficile Phage phiCDIF1296T.</title>
        <authorList>
            <person name="Wittmann J."/>
            <person name="Riedel T."/>
            <person name="Bunk B."/>
            <person name="Sproer C."/>
            <person name="Gronow S."/>
            <person name="Overmann J."/>
        </authorList>
    </citation>
    <scope>NUCLEOTIDE SEQUENCE [LARGE SCALE GENOMIC DNA]</scope>
    <source>
        <strain evidence="2">ATCC 9689 / DSM 1296 / BCRC 10642 / JCM 1296 / NCIMB 10666 / NCTC 11209 / 90556-M6S</strain>
    </source>
</reference>
<dbReference type="EMBL" id="CP011970">
    <property type="protein sequence ID" value="AKP44753.1"/>
    <property type="molecule type" value="Genomic_DNA"/>
</dbReference>
<accession>A0ACA7UNQ9</accession>
<organism evidence="1 2">
    <name type="scientific">Clostridioides difficile ATCC 9689 = DSM 1296</name>
    <dbReference type="NCBI Taxonomy" id="1121308"/>
    <lineage>
        <taxon>Bacteria</taxon>
        <taxon>Bacillati</taxon>
        <taxon>Bacillota</taxon>
        <taxon>Clostridia</taxon>
        <taxon>Peptostreptococcales</taxon>
        <taxon>Peptostreptococcaceae</taxon>
        <taxon>Clostridioides</taxon>
    </lineage>
</organism>
<dbReference type="Proteomes" id="UP001510562">
    <property type="component" value="Chromosome"/>
</dbReference>
<evidence type="ECO:0000313" key="2">
    <source>
        <dbReference type="Proteomes" id="UP001510562"/>
    </source>
</evidence>
<sequence>MICKFKERCENKNRDCDYCCYNPNAYLEDAFEWNGEGRKPTDEELDDALEE</sequence>
<protein>
    <submittedName>
        <fullName evidence="1">Uncharacterized protein</fullName>
    </submittedName>
</protein>
<keyword evidence="2" id="KW-1185">Reference proteome</keyword>
<gene>
    <name evidence="1" type="ORF">CDIF1296T_phi079</name>
</gene>
<name>A0ACA7UNQ9_CLODI</name>
<proteinExistence type="predicted"/>
<evidence type="ECO:0000313" key="1">
    <source>
        <dbReference type="EMBL" id="AKP44753.1"/>
    </source>
</evidence>